<dbReference type="RefSeq" id="WP_255817224.1">
    <property type="nucleotide sequence ID" value="NZ_CP038804.1"/>
</dbReference>
<dbReference type="SUPFAM" id="SSF90123">
    <property type="entry name" value="ABC transporter transmembrane region"/>
    <property type="match status" value="1"/>
</dbReference>
<evidence type="ECO:0000256" key="5">
    <source>
        <dbReference type="ARBA" id="ARBA00022989"/>
    </source>
</evidence>
<feature type="transmembrane region" description="Helical" evidence="7">
    <location>
        <begin position="157"/>
        <end position="179"/>
    </location>
</feature>
<feature type="transmembrane region" description="Helical" evidence="7">
    <location>
        <begin position="256"/>
        <end position="274"/>
    </location>
</feature>
<dbReference type="Gene3D" id="1.20.1560.10">
    <property type="entry name" value="ABC transporter type 1, transmembrane domain"/>
    <property type="match status" value="1"/>
</dbReference>
<dbReference type="InterPro" id="IPR039421">
    <property type="entry name" value="Type_1_exporter"/>
</dbReference>
<gene>
    <name evidence="10" type="ORF">E4N74_08720</name>
</gene>
<dbReference type="InterPro" id="IPR011527">
    <property type="entry name" value="ABC1_TM_dom"/>
</dbReference>
<feature type="domain" description="ABC transporter" evidence="8">
    <location>
        <begin position="340"/>
        <end position="573"/>
    </location>
</feature>
<feature type="transmembrane region" description="Helical" evidence="7">
    <location>
        <begin position="20"/>
        <end position="41"/>
    </location>
</feature>
<dbReference type="Proteomes" id="UP001058682">
    <property type="component" value="Chromosome"/>
</dbReference>
<reference evidence="10" key="1">
    <citation type="submission" date="2019-04" db="EMBL/GenBank/DDBJ databases">
        <title>Whole genome sequencing of oral phylogroup 2 treponemes.</title>
        <authorList>
            <person name="Chan Y."/>
            <person name="Zeng H.H."/>
            <person name="Yu X.L."/>
            <person name="Leung W.K."/>
            <person name="Watt R.M."/>
        </authorList>
    </citation>
    <scope>NUCLEOTIDE SEQUENCE</scope>
    <source>
        <strain evidence="10">OMZ 835</strain>
    </source>
</reference>
<evidence type="ECO:0000256" key="3">
    <source>
        <dbReference type="ARBA" id="ARBA00022741"/>
    </source>
</evidence>
<dbReference type="SMART" id="SM00382">
    <property type="entry name" value="AAA"/>
    <property type="match status" value="1"/>
</dbReference>
<dbReference type="PROSITE" id="PS50929">
    <property type="entry name" value="ABC_TM1F"/>
    <property type="match status" value="1"/>
</dbReference>
<evidence type="ECO:0000256" key="1">
    <source>
        <dbReference type="ARBA" id="ARBA00004651"/>
    </source>
</evidence>
<keyword evidence="6 7" id="KW-0472">Membrane</keyword>
<keyword evidence="3" id="KW-0547">Nucleotide-binding</keyword>
<evidence type="ECO:0000313" key="11">
    <source>
        <dbReference type="Proteomes" id="UP001058682"/>
    </source>
</evidence>
<evidence type="ECO:0000256" key="7">
    <source>
        <dbReference type="SAM" id="Phobius"/>
    </source>
</evidence>
<dbReference type="EMBL" id="CP038804">
    <property type="protein sequence ID" value="UTY34077.1"/>
    <property type="molecule type" value="Genomic_DNA"/>
</dbReference>
<sequence length="579" mass="66095">MKLSLIKMSILNSLRAGKTYFIFIIFISIIDGLSFGFVTKATFNFFSYLESSNSQIFDKIFILNLSIFVFSIAFNFFINGFINYLIEINAKKVSGYVNFLLHKKLISKPLIFFDSAHNIERLNLARKGAFVSGYVAMIIIMTFTSTIPAIISMSYYLFTFDIILGFSFLAIIIPNFIIFKYQLLNYENETDALAQVRHRKSYTEKMITSKEFFKETRTLDIVSFLLKKYKKISEDVEDLNINIKKQNLKIDLKVKALNFIFYFLLFGYSIYLLLNQKISIASFGTVFATSGTLIFIIENIFDNDFSVIRAAGAELNALEVLMNETKKQKYEIKITEPPEIEVKNLCFSYPDSEMEVLHNLNFVIPKGKTLAIVGENGSGKTTLSKLLLGLYEPSKGHIMIDGKNTFDNCFLQGVSSLSQNFITYNASLKENIEISDTQKKDDKKIDNLLDYITMNEKKKAINKNTMLGPEFNRIALSKGQEQSLALARSLYPDSYFICLDEPTSALDPEAEAFIISAMKKIVENKTAVVITHRLAMAKKADLILFLKNGKMAEFGDFETLMENRGGFYNLFQSQSKWYV</sequence>
<evidence type="ECO:0000259" key="9">
    <source>
        <dbReference type="PROSITE" id="PS50929"/>
    </source>
</evidence>
<name>A0AAE9MWK7_9SPIR</name>
<evidence type="ECO:0000256" key="6">
    <source>
        <dbReference type="ARBA" id="ARBA00023136"/>
    </source>
</evidence>
<feature type="transmembrane region" description="Helical" evidence="7">
    <location>
        <begin position="61"/>
        <end position="86"/>
    </location>
</feature>
<dbReference type="InterPro" id="IPR003439">
    <property type="entry name" value="ABC_transporter-like_ATP-bd"/>
</dbReference>
<dbReference type="PROSITE" id="PS50893">
    <property type="entry name" value="ABC_TRANSPORTER_2"/>
    <property type="match status" value="1"/>
</dbReference>
<dbReference type="SUPFAM" id="SSF52540">
    <property type="entry name" value="P-loop containing nucleoside triphosphate hydrolases"/>
    <property type="match status" value="1"/>
</dbReference>
<dbReference type="InterPro" id="IPR027417">
    <property type="entry name" value="P-loop_NTPase"/>
</dbReference>
<evidence type="ECO:0000256" key="4">
    <source>
        <dbReference type="ARBA" id="ARBA00022840"/>
    </source>
</evidence>
<proteinExistence type="predicted"/>
<feature type="transmembrane region" description="Helical" evidence="7">
    <location>
        <begin position="129"/>
        <end position="151"/>
    </location>
</feature>
<accession>A0AAE9MWK7</accession>
<evidence type="ECO:0000256" key="2">
    <source>
        <dbReference type="ARBA" id="ARBA00022692"/>
    </source>
</evidence>
<keyword evidence="4 10" id="KW-0067">ATP-binding</keyword>
<feature type="transmembrane region" description="Helical" evidence="7">
    <location>
        <begin position="280"/>
        <end position="301"/>
    </location>
</feature>
<dbReference type="PANTHER" id="PTHR24221">
    <property type="entry name" value="ATP-BINDING CASSETTE SUB-FAMILY B"/>
    <property type="match status" value="1"/>
</dbReference>
<evidence type="ECO:0000313" key="10">
    <source>
        <dbReference type="EMBL" id="UTY34077.1"/>
    </source>
</evidence>
<dbReference type="GO" id="GO:0005524">
    <property type="term" value="F:ATP binding"/>
    <property type="evidence" value="ECO:0007669"/>
    <property type="project" value="UniProtKB-KW"/>
</dbReference>
<dbReference type="GO" id="GO:0005886">
    <property type="term" value="C:plasma membrane"/>
    <property type="evidence" value="ECO:0007669"/>
    <property type="project" value="UniProtKB-SubCell"/>
</dbReference>
<feature type="domain" description="ABC transmembrane type-1" evidence="9">
    <location>
        <begin position="22"/>
        <end position="303"/>
    </location>
</feature>
<comment type="subcellular location">
    <subcellularLocation>
        <location evidence="1">Cell membrane</location>
        <topology evidence="1">Multi-pass membrane protein</topology>
    </subcellularLocation>
</comment>
<protein>
    <submittedName>
        <fullName evidence="10">ABC transporter ATP-binding protein</fullName>
    </submittedName>
</protein>
<keyword evidence="2 7" id="KW-0812">Transmembrane</keyword>
<dbReference type="GO" id="GO:0140359">
    <property type="term" value="F:ABC-type transporter activity"/>
    <property type="evidence" value="ECO:0007669"/>
    <property type="project" value="InterPro"/>
</dbReference>
<dbReference type="InterPro" id="IPR036640">
    <property type="entry name" value="ABC1_TM_sf"/>
</dbReference>
<dbReference type="Gene3D" id="3.40.50.300">
    <property type="entry name" value="P-loop containing nucleotide triphosphate hydrolases"/>
    <property type="match status" value="1"/>
</dbReference>
<dbReference type="GO" id="GO:0016887">
    <property type="term" value="F:ATP hydrolysis activity"/>
    <property type="evidence" value="ECO:0007669"/>
    <property type="project" value="InterPro"/>
</dbReference>
<dbReference type="PANTHER" id="PTHR24221:SF503">
    <property type="entry name" value="MITOCHONDRIAL POTASSIUM CHANNEL ATP-BINDING SUBUNIT"/>
    <property type="match status" value="1"/>
</dbReference>
<organism evidence="10 11">
    <name type="scientific">Treponema putidum</name>
    <dbReference type="NCBI Taxonomy" id="221027"/>
    <lineage>
        <taxon>Bacteria</taxon>
        <taxon>Pseudomonadati</taxon>
        <taxon>Spirochaetota</taxon>
        <taxon>Spirochaetia</taxon>
        <taxon>Spirochaetales</taxon>
        <taxon>Treponemataceae</taxon>
        <taxon>Treponema</taxon>
    </lineage>
</organism>
<dbReference type="Pfam" id="PF00005">
    <property type="entry name" value="ABC_tran"/>
    <property type="match status" value="1"/>
</dbReference>
<dbReference type="AlphaFoldDB" id="A0AAE9MWK7"/>
<dbReference type="CDD" id="cd03228">
    <property type="entry name" value="ABCC_MRP_Like"/>
    <property type="match status" value="1"/>
</dbReference>
<dbReference type="InterPro" id="IPR003593">
    <property type="entry name" value="AAA+_ATPase"/>
</dbReference>
<keyword evidence="5 7" id="KW-1133">Transmembrane helix</keyword>
<evidence type="ECO:0000259" key="8">
    <source>
        <dbReference type="PROSITE" id="PS50893"/>
    </source>
</evidence>